<keyword evidence="3" id="KW-1185">Reference proteome</keyword>
<sequence>MDTELDSSYILLESKEQDLPTPTVEKVEPLGEHPFPGKDVHRVYPASDEKIPKEIPRQCEDSHQKNLSLEKTLCEQENSEKHRRVDTDNQIEASVVSTAPEPDKSKNGADHSTVFNTTDNASPNRNKMKRKYAEQDKFINILTPKKEKSTIFLTPVKRTRRSVINGLKTGNIKLFDNSVEVRDNNTPYTSLVECFKRLEKAERTERRDSIDRIVRKYSNENK</sequence>
<proteinExistence type="predicted"/>
<dbReference type="VEuPathDB" id="MicrosporidiaDB:NEQG_00377"/>
<name>I3EK60_NEMP3</name>
<gene>
    <name evidence="2" type="ORF">NEQG_00377</name>
</gene>
<reference evidence="2" key="1">
    <citation type="submission" date="2011-01" db="EMBL/GenBank/DDBJ databases">
        <title>The Genome Sequence of Nematocida parisii strain ERTm3.</title>
        <authorList>
            <consortium name="The Broad Institute Genome Sequencing Platform"/>
            <consortium name="The Broad Institute Genome Sequencing Center for Infectious Disease"/>
            <person name="Cuomo C."/>
            <person name="Troemel E."/>
            <person name="Young S.K."/>
            <person name="Zeng Q."/>
            <person name="Gargeya S."/>
            <person name="Fitzgerald M."/>
            <person name="Haas B."/>
            <person name="Abouelleil A."/>
            <person name="Alvarado L."/>
            <person name="Arachchi H.M."/>
            <person name="Berlin A."/>
            <person name="Chapman S.B."/>
            <person name="Gearin G."/>
            <person name="Goldberg J."/>
            <person name="Griggs A."/>
            <person name="Gujja S."/>
            <person name="Hansen M."/>
            <person name="Heiman D."/>
            <person name="Howarth C."/>
            <person name="Larimer J."/>
            <person name="Lui A."/>
            <person name="MacDonald P.J.P."/>
            <person name="McCowen C."/>
            <person name="Montmayeur A."/>
            <person name="Murphy C."/>
            <person name="Neiman D."/>
            <person name="Pearson M."/>
            <person name="Priest M."/>
            <person name="Roberts A."/>
            <person name="Saif S."/>
            <person name="Shea T."/>
            <person name="Sisk P."/>
            <person name="Stolte C."/>
            <person name="Sykes S."/>
            <person name="Wortman J."/>
            <person name="Nusbaum C."/>
            <person name="Birren B."/>
        </authorList>
    </citation>
    <scope>NUCLEOTIDE SEQUENCE</scope>
    <source>
        <strain evidence="2">ERTm3</strain>
    </source>
</reference>
<dbReference type="InParanoid" id="I3EK60"/>
<dbReference type="AlphaFoldDB" id="I3EK60"/>
<evidence type="ECO:0000313" key="2">
    <source>
        <dbReference type="EMBL" id="EIJ89607.1"/>
    </source>
</evidence>
<evidence type="ECO:0000313" key="3">
    <source>
        <dbReference type="Proteomes" id="UP000002872"/>
    </source>
</evidence>
<accession>I3EK60</accession>
<feature type="region of interest" description="Disordered" evidence="1">
    <location>
        <begin position="1"/>
        <end position="126"/>
    </location>
</feature>
<dbReference type="EMBL" id="GL870876">
    <property type="protein sequence ID" value="EIJ89607.1"/>
    <property type="molecule type" value="Genomic_DNA"/>
</dbReference>
<feature type="compositionally biased region" description="Polar residues" evidence="1">
    <location>
        <begin position="113"/>
        <end position="125"/>
    </location>
</feature>
<organism evidence="2 3">
    <name type="scientific">Nematocida parisii (strain ERTm3)</name>
    <name type="common">Nematode killer fungus</name>
    <dbReference type="NCBI Taxonomy" id="935791"/>
    <lineage>
        <taxon>Eukaryota</taxon>
        <taxon>Fungi</taxon>
        <taxon>Fungi incertae sedis</taxon>
        <taxon>Microsporidia</taxon>
        <taxon>Nematocida</taxon>
    </lineage>
</organism>
<evidence type="ECO:0000256" key="1">
    <source>
        <dbReference type="SAM" id="MobiDB-lite"/>
    </source>
</evidence>
<protein>
    <submittedName>
        <fullName evidence="2">Uncharacterized protein</fullName>
    </submittedName>
</protein>
<feature type="compositionally biased region" description="Basic and acidic residues" evidence="1">
    <location>
        <begin position="72"/>
        <end position="87"/>
    </location>
</feature>
<feature type="compositionally biased region" description="Polar residues" evidence="1">
    <location>
        <begin position="88"/>
        <end position="97"/>
    </location>
</feature>
<dbReference type="OrthoDB" id="2195097at2759"/>
<dbReference type="Proteomes" id="UP000002872">
    <property type="component" value="Unassembled WGS sequence"/>
</dbReference>
<feature type="compositionally biased region" description="Basic and acidic residues" evidence="1">
    <location>
        <begin position="25"/>
        <end position="64"/>
    </location>
</feature>
<dbReference type="HOGENOM" id="CLU_1267198_0_0_1"/>